<sequence>MAEKNFISSEPLFFKIVYGVTFLAFLYVLYEMLFLESQQQSQPLKLIVLALFGVFFIRKGLSGMKQNK</sequence>
<proteinExistence type="predicted"/>
<keyword evidence="1" id="KW-1133">Transmembrane helix</keyword>
<accession>A0ABR6DNV8</accession>
<protein>
    <submittedName>
        <fullName evidence="2">Uncharacterized protein</fullName>
    </submittedName>
</protein>
<evidence type="ECO:0000256" key="1">
    <source>
        <dbReference type="SAM" id="Phobius"/>
    </source>
</evidence>
<dbReference type="RefSeq" id="WP_182493146.1">
    <property type="nucleotide sequence ID" value="NZ_JACJIS010000001.1"/>
</dbReference>
<evidence type="ECO:0000313" key="2">
    <source>
        <dbReference type="EMBL" id="MBA9073380.1"/>
    </source>
</evidence>
<dbReference type="EMBL" id="JACJIS010000001">
    <property type="protein sequence ID" value="MBA9073380.1"/>
    <property type="molecule type" value="Genomic_DNA"/>
</dbReference>
<reference evidence="2 3" key="1">
    <citation type="submission" date="2020-08" db="EMBL/GenBank/DDBJ databases">
        <title>Genomic Encyclopedia of Type Strains, Phase IV (KMG-IV): sequencing the most valuable type-strain genomes for metagenomic binning, comparative biology and taxonomic classification.</title>
        <authorList>
            <person name="Goeker M."/>
        </authorList>
    </citation>
    <scope>NUCLEOTIDE SEQUENCE [LARGE SCALE GENOMIC DNA]</scope>
    <source>
        <strain evidence="2 3">DSM 100397</strain>
    </source>
</reference>
<dbReference type="Proteomes" id="UP000555003">
    <property type="component" value="Unassembled WGS sequence"/>
</dbReference>
<organism evidence="2 3">
    <name type="scientific">Flavobacterium gossypii</name>
    <dbReference type="NCBI Taxonomy" id="1646119"/>
    <lineage>
        <taxon>Bacteria</taxon>
        <taxon>Pseudomonadati</taxon>
        <taxon>Bacteroidota</taxon>
        <taxon>Flavobacteriia</taxon>
        <taxon>Flavobacteriales</taxon>
        <taxon>Flavobacteriaceae</taxon>
        <taxon>Flavobacterium</taxon>
    </lineage>
</organism>
<keyword evidence="1" id="KW-0472">Membrane</keyword>
<keyword evidence="3" id="KW-1185">Reference proteome</keyword>
<evidence type="ECO:0000313" key="3">
    <source>
        <dbReference type="Proteomes" id="UP000555003"/>
    </source>
</evidence>
<keyword evidence="1" id="KW-0812">Transmembrane</keyword>
<feature type="transmembrane region" description="Helical" evidence="1">
    <location>
        <begin position="42"/>
        <end position="61"/>
    </location>
</feature>
<feature type="transmembrane region" description="Helical" evidence="1">
    <location>
        <begin position="12"/>
        <end position="30"/>
    </location>
</feature>
<gene>
    <name evidence="2" type="ORF">GGR22_001506</name>
</gene>
<comment type="caution">
    <text evidence="2">The sequence shown here is derived from an EMBL/GenBank/DDBJ whole genome shotgun (WGS) entry which is preliminary data.</text>
</comment>
<name>A0ABR6DNV8_9FLAO</name>